<protein>
    <submittedName>
        <fullName evidence="1">Uncharacterized protein</fullName>
    </submittedName>
</protein>
<gene>
    <name evidence="1" type="ORF">F9C07_2161554</name>
</gene>
<dbReference type="AlphaFoldDB" id="A0A7U2QSS8"/>
<reference evidence="2" key="1">
    <citation type="journal article" date="2021" name="G3 (Bethesda)">
        <title>Chromosome assembled and annotated genome sequence of Aspergillus flavus NRRL 3357.</title>
        <authorList>
            <person name="Skerker J.M."/>
            <person name="Pianalto K.M."/>
            <person name="Mondo S.J."/>
            <person name="Yang K."/>
            <person name="Arkin A.P."/>
            <person name="Keller N.P."/>
            <person name="Grigoriev I.V."/>
            <person name="Louise Glass N.L."/>
        </authorList>
    </citation>
    <scope>NUCLEOTIDE SEQUENCE [LARGE SCALE GENOMIC DNA]</scope>
    <source>
        <strain evidence="2">ATCC 200026 / FGSC A1120 / IAM 13836 / NRRL 3357 / JCM 12722 / SRRC 167</strain>
    </source>
</reference>
<dbReference type="Proteomes" id="UP000596276">
    <property type="component" value="Chromosome 5"/>
</dbReference>
<dbReference type="VEuPathDB" id="FungiDB:F9C07_2161554"/>
<evidence type="ECO:0000313" key="1">
    <source>
        <dbReference type="EMBL" id="QRD83606.1"/>
    </source>
</evidence>
<dbReference type="EMBL" id="CP044621">
    <property type="protein sequence ID" value="QRD83606.1"/>
    <property type="molecule type" value="Genomic_DNA"/>
</dbReference>
<name>A0A7U2QSS8_ASPFN</name>
<dbReference type="VEuPathDB" id="FungiDB:AFLA_010185"/>
<sequence>MGGNDRQNAHRVSCSDFEFTISRRLQLGVKVGDEVMLQFQLTETLNPEMYATKASIRDPASRLAVSIKGKGANGDYFVWLKNDGEKTVMIMNSLVDALEGVSLSETKAMPRRWYVTRQHGTSKKDVVYTTEDES</sequence>
<organism evidence="1 2">
    <name type="scientific">Aspergillus flavus (strain ATCC 200026 / FGSC A1120 / IAM 13836 / NRRL 3357 / JCM 12722 / SRRC 167)</name>
    <dbReference type="NCBI Taxonomy" id="332952"/>
    <lineage>
        <taxon>Eukaryota</taxon>
        <taxon>Fungi</taxon>
        <taxon>Dikarya</taxon>
        <taxon>Ascomycota</taxon>
        <taxon>Pezizomycotina</taxon>
        <taxon>Eurotiomycetes</taxon>
        <taxon>Eurotiomycetidae</taxon>
        <taxon>Eurotiales</taxon>
        <taxon>Aspergillaceae</taxon>
        <taxon>Aspergillus</taxon>
        <taxon>Aspergillus subgen. Circumdati</taxon>
    </lineage>
</organism>
<keyword evidence="2" id="KW-1185">Reference proteome</keyword>
<evidence type="ECO:0000313" key="2">
    <source>
        <dbReference type="Proteomes" id="UP000596276"/>
    </source>
</evidence>
<proteinExistence type="predicted"/>
<accession>A0A7U2QSS8</accession>